<dbReference type="Proteomes" id="UP000765509">
    <property type="component" value="Unassembled WGS sequence"/>
</dbReference>
<keyword evidence="3" id="KW-1185">Reference proteome</keyword>
<evidence type="ECO:0000256" key="1">
    <source>
        <dbReference type="SAM" id="MobiDB-lite"/>
    </source>
</evidence>
<dbReference type="AlphaFoldDB" id="A0A9Q3L0A6"/>
<organism evidence="2 3">
    <name type="scientific">Austropuccinia psidii MF-1</name>
    <dbReference type="NCBI Taxonomy" id="1389203"/>
    <lineage>
        <taxon>Eukaryota</taxon>
        <taxon>Fungi</taxon>
        <taxon>Dikarya</taxon>
        <taxon>Basidiomycota</taxon>
        <taxon>Pucciniomycotina</taxon>
        <taxon>Pucciniomycetes</taxon>
        <taxon>Pucciniales</taxon>
        <taxon>Sphaerophragmiaceae</taxon>
        <taxon>Austropuccinia</taxon>
    </lineage>
</organism>
<comment type="caution">
    <text evidence="2">The sequence shown here is derived from an EMBL/GenBank/DDBJ whole genome shotgun (WGS) entry which is preliminary data.</text>
</comment>
<feature type="compositionally biased region" description="Polar residues" evidence="1">
    <location>
        <begin position="1"/>
        <end position="12"/>
    </location>
</feature>
<gene>
    <name evidence="2" type="ORF">O181_130069</name>
</gene>
<feature type="region of interest" description="Disordered" evidence="1">
    <location>
        <begin position="1"/>
        <end position="62"/>
    </location>
</feature>
<feature type="compositionally biased region" description="Polar residues" evidence="1">
    <location>
        <begin position="37"/>
        <end position="47"/>
    </location>
</feature>
<protein>
    <submittedName>
        <fullName evidence="2">Uncharacterized protein</fullName>
    </submittedName>
</protein>
<name>A0A9Q3L0A6_9BASI</name>
<proteinExistence type="predicted"/>
<reference evidence="2" key="1">
    <citation type="submission" date="2021-03" db="EMBL/GenBank/DDBJ databases">
        <title>Draft genome sequence of rust myrtle Austropuccinia psidii MF-1, a brazilian biotype.</title>
        <authorList>
            <person name="Quecine M.C."/>
            <person name="Pachon D.M.R."/>
            <person name="Bonatelli M.L."/>
            <person name="Correr F.H."/>
            <person name="Franceschini L.M."/>
            <person name="Leite T.F."/>
            <person name="Margarido G.R.A."/>
            <person name="Almeida C.A."/>
            <person name="Ferrarezi J.A."/>
            <person name="Labate C.A."/>
        </authorList>
    </citation>
    <scope>NUCLEOTIDE SEQUENCE</scope>
    <source>
        <strain evidence="2">MF-1</strain>
    </source>
</reference>
<sequence length="62" mass="6793">MTTRRGCQYSIQSDGGGLRRRGDLSKGKIKAKISSGTESTKGSTISERQVPDIPRILNQNRT</sequence>
<evidence type="ECO:0000313" key="2">
    <source>
        <dbReference type="EMBL" id="MBW0590354.1"/>
    </source>
</evidence>
<feature type="non-terminal residue" evidence="2">
    <location>
        <position position="62"/>
    </location>
</feature>
<dbReference type="EMBL" id="AVOT02138028">
    <property type="protein sequence ID" value="MBW0590354.1"/>
    <property type="molecule type" value="Genomic_DNA"/>
</dbReference>
<accession>A0A9Q3L0A6</accession>
<evidence type="ECO:0000313" key="3">
    <source>
        <dbReference type="Proteomes" id="UP000765509"/>
    </source>
</evidence>